<keyword evidence="3" id="KW-1185">Reference proteome</keyword>
<name>A0A1B6Q8B8_SORBI</name>
<dbReference type="OrthoDB" id="4217619at2759"/>
<reference evidence="3" key="2">
    <citation type="journal article" date="2018" name="Plant J.">
        <title>The Sorghum bicolor reference genome: improved assembly, gene annotations, a transcriptome atlas, and signatures of genome organization.</title>
        <authorList>
            <person name="McCormick R.F."/>
            <person name="Truong S.K."/>
            <person name="Sreedasyam A."/>
            <person name="Jenkins J."/>
            <person name="Shu S."/>
            <person name="Sims D."/>
            <person name="Kennedy M."/>
            <person name="Amirebrahimi M."/>
            <person name="Weers B.D."/>
            <person name="McKinley B."/>
            <person name="Mattison A."/>
            <person name="Morishige D.T."/>
            <person name="Grimwood J."/>
            <person name="Schmutz J."/>
            <person name="Mullet J.E."/>
        </authorList>
    </citation>
    <scope>NUCLEOTIDE SEQUENCE [LARGE SCALE GENOMIC DNA]</scope>
    <source>
        <strain evidence="3">cv. BTx623</strain>
    </source>
</reference>
<dbReference type="Gene3D" id="2.40.10.120">
    <property type="match status" value="1"/>
</dbReference>
<dbReference type="ExpressionAtlas" id="A0A1B6Q8B8">
    <property type="expression patterns" value="baseline and differential"/>
</dbReference>
<sequence>MVKSNRDGDGVTRSSKRDERVGDLTRTYFTRSLKMNTPYLTKSSTKNRRIDGHTRSSKKNKRSYPARRSTKDKTICNEGETTGLPIPVHGEGLNEDRSPIDTVAPVHGDGLNEDGSPIDTVAPVHGDGLNEDQSPIDTVAPVHGDGLNEDQSPIDTVAPVHGDGLNEDLESLGYPERPKTMLTDCILVNSFEEPFGDTHDKGVWSELKETVATNIDENTVALASFNGEKRFFACTGCFIEWNGCTTILTSASLIRHSRRADEILKNLRIEVFLPSKERASGILQHYNLHYNIALVRVNDYSPSHPIKIQHRRRDNREVLAVGRIFTSGELMASRGHKDSMVCEHDCGHLHFSRCRISKAGIGGPLLDFDGKFVGMNFYDKRAGGTWYLKCNEILHVLGHFEKKKVCSGIQVLVMRCIQVSMTYRSCARSGVSKA</sequence>
<dbReference type="PANTHER" id="PTHR18868:SF49">
    <property type="entry name" value="OS11G0147200 PROTEIN"/>
    <property type="match status" value="1"/>
</dbReference>
<organism evidence="2 3">
    <name type="scientific">Sorghum bicolor</name>
    <name type="common">Sorghum</name>
    <name type="synonym">Sorghum vulgare</name>
    <dbReference type="NCBI Taxonomy" id="4558"/>
    <lineage>
        <taxon>Eukaryota</taxon>
        <taxon>Viridiplantae</taxon>
        <taxon>Streptophyta</taxon>
        <taxon>Embryophyta</taxon>
        <taxon>Tracheophyta</taxon>
        <taxon>Spermatophyta</taxon>
        <taxon>Magnoliopsida</taxon>
        <taxon>Liliopsida</taxon>
        <taxon>Poales</taxon>
        <taxon>Poaceae</taxon>
        <taxon>PACMAD clade</taxon>
        <taxon>Panicoideae</taxon>
        <taxon>Andropogonodae</taxon>
        <taxon>Andropogoneae</taxon>
        <taxon>Sorghinae</taxon>
        <taxon>Sorghum</taxon>
    </lineage>
</organism>
<dbReference type="EMBL" id="CM000762">
    <property type="protein sequence ID" value="KXG34161.1"/>
    <property type="molecule type" value="Genomic_DNA"/>
</dbReference>
<feature type="compositionally biased region" description="Basic and acidic residues" evidence="1">
    <location>
        <begin position="1"/>
        <end position="23"/>
    </location>
</feature>
<gene>
    <name evidence="2" type="ORF">SORBI_3003G433400</name>
</gene>
<dbReference type="STRING" id="4558.A0A1B6Q8B8"/>
<feature type="region of interest" description="Disordered" evidence="1">
    <location>
        <begin position="1"/>
        <end position="92"/>
    </location>
</feature>
<dbReference type="Pfam" id="PF13365">
    <property type="entry name" value="Trypsin_2"/>
    <property type="match status" value="1"/>
</dbReference>
<feature type="compositionally biased region" description="Basic residues" evidence="1">
    <location>
        <begin position="55"/>
        <end position="68"/>
    </location>
</feature>
<evidence type="ECO:0000313" key="3">
    <source>
        <dbReference type="Proteomes" id="UP000000768"/>
    </source>
</evidence>
<evidence type="ECO:0000313" key="2">
    <source>
        <dbReference type="EMBL" id="KXG34161.1"/>
    </source>
</evidence>
<dbReference type="Proteomes" id="UP000000768">
    <property type="component" value="Chromosome 3"/>
</dbReference>
<proteinExistence type="predicted"/>
<dbReference type="SUPFAM" id="SSF50494">
    <property type="entry name" value="Trypsin-like serine proteases"/>
    <property type="match status" value="1"/>
</dbReference>
<reference evidence="2 3" key="1">
    <citation type="journal article" date="2009" name="Nature">
        <title>The Sorghum bicolor genome and the diversification of grasses.</title>
        <authorList>
            <person name="Paterson A.H."/>
            <person name="Bowers J.E."/>
            <person name="Bruggmann R."/>
            <person name="Dubchak I."/>
            <person name="Grimwood J."/>
            <person name="Gundlach H."/>
            <person name="Haberer G."/>
            <person name="Hellsten U."/>
            <person name="Mitros T."/>
            <person name="Poliakov A."/>
            <person name="Schmutz J."/>
            <person name="Spannagl M."/>
            <person name="Tang H."/>
            <person name="Wang X."/>
            <person name="Wicker T."/>
            <person name="Bharti A.K."/>
            <person name="Chapman J."/>
            <person name="Feltus F.A."/>
            <person name="Gowik U."/>
            <person name="Grigoriev I.V."/>
            <person name="Lyons E."/>
            <person name="Maher C.A."/>
            <person name="Martis M."/>
            <person name="Narechania A."/>
            <person name="Otillar R.P."/>
            <person name="Penning B.W."/>
            <person name="Salamov A.A."/>
            <person name="Wang Y."/>
            <person name="Zhang L."/>
            <person name="Carpita N.C."/>
            <person name="Freeling M."/>
            <person name="Gingle A.R."/>
            <person name="Hash C.T."/>
            <person name="Keller B."/>
            <person name="Klein P."/>
            <person name="Kresovich S."/>
            <person name="McCann M.C."/>
            <person name="Ming R."/>
            <person name="Peterson D.G."/>
            <person name="Mehboob-ur-Rahman"/>
            <person name="Ware D."/>
            <person name="Westhoff P."/>
            <person name="Mayer K.F."/>
            <person name="Messing J."/>
            <person name="Rokhsar D.S."/>
        </authorList>
    </citation>
    <scope>NUCLEOTIDE SEQUENCE [LARGE SCALE GENOMIC DNA]</scope>
    <source>
        <strain evidence="3">cv. BTx623</strain>
    </source>
</reference>
<protein>
    <submittedName>
        <fullName evidence="2">Uncharacterized protein</fullName>
    </submittedName>
</protein>
<dbReference type="eggNOG" id="ENOG502R3YG">
    <property type="taxonomic scope" value="Eukaryota"/>
</dbReference>
<feature type="compositionally biased region" description="Polar residues" evidence="1">
    <location>
        <begin position="27"/>
        <end position="44"/>
    </location>
</feature>
<evidence type="ECO:0000256" key="1">
    <source>
        <dbReference type="SAM" id="MobiDB-lite"/>
    </source>
</evidence>
<dbReference type="PANTHER" id="PTHR18868">
    <property type="entry name" value="OS07G0665300 PROTEIN-RELATED"/>
    <property type="match status" value="1"/>
</dbReference>
<accession>A0A1B6Q8B8</accession>
<dbReference type="InterPro" id="IPR009003">
    <property type="entry name" value="Peptidase_S1_PA"/>
</dbReference>
<dbReference type="InParanoid" id="A0A1B6Q8B8"/>
<dbReference type="AlphaFoldDB" id="A0A1B6Q8B8"/>
<dbReference type="Gramene" id="KXG34161">
    <property type="protein sequence ID" value="KXG34161"/>
    <property type="gene ID" value="SORBI_3003G433400"/>
</dbReference>